<comment type="similarity">
    <text evidence="1">Belongs to the GSP E family.</text>
</comment>
<dbReference type="SMART" id="SM00382">
    <property type="entry name" value="AAA"/>
    <property type="match status" value="1"/>
</dbReference>
<dbReference type="PROSITE" id="PS00662">
    <property type="entry name" value="T2SP_E"/>
    <property type="match status" value="1"/>
</dbReference>
<evidence type="ECO:0000259" key="5">
    <source>
        <dbReference type="PROSITE" id="PS00662"/>
    </source>
</evidence>
<dbReference type="InterPro" id="IPR037257">
    <property type="entry name" value="T2SS_E_N_sf"/>
</dbReference>
<comment type="caution">
    <text evidence="6">The sequence shown here is derived from an EMBL/GenBank/DDBJ whole genome shotgun (WGS) entry which is preliminary data.</text>
</comment>
<dbReference type="Pfam" id="PF05157">
    <property type="entry name" value="MshEN"/>
    <property type="match status" value="1"/>
</dbReference>
<dbReference type="PANTHER" id="PTHR30258">
    <property type="entry name" value="TYPE II SECRETION SYSTEM PROTEIN GSPE-RELATED"/>
    <property type="match status" value="1"/>
</dbReference>
<dbReference type="GO" id="GO:0016887">
    <property type="term" value="F:ATP hydrolysis activity"/>
    <property type="evidence" value="ECO:0007669"/>
    <property type="project" value="TreeGrafter"/>
</dbReference>
<dbReference type="InterPro" id="IPR025874">
    <property type="entry name" value="DZR"/>
</dbReference>
<keyword evidence="3" id="KW-0067">ATP-binding</keyword>
<evidence type="ECO:0000256" key="1">
    <source>
        <dbReference type="ARBA" id="ARBA00006611"/>
    </source>
</evidence>
<dbReference type="FunFam" id="3.40.50.300:FF:000398">
    <property type="entry name" value="Type IV pilus assembly ATPase PilB"/>
    <property type="match status" value="1"/>
</dbReference>
<dbReference type="Pfam" id="PF00437">
    <property type="entry name" value="T2SSE"/>
    <property type="match status" value="1"/>
</dbReference>
<dbReference type="Gene3D" id="3.30.300.160">
    <property type="entry name" value="Type II secretion system, protein E, N-terminal domain"/>
    <property type="match status" value="1"/>
</dbReference>
<dbReference type="GO" id="GO:0005524">
    <property type="term" value="F:ATP binding"/>
    <property type="evidence" value="ECO:0007669"/>
    <property type="project" value="UniProtKB-KW"/>
</dbReference>
<dbReference type="InterPro" id="IPR003593">
    <property type="entry name" value="AAA+_ATPase"/>
</dbReference>
<proteinExistence type="inferred from homology"/>
<dbReference type="PANTHER" id="PTHR30258:SF3">
    <property type="entry name" value="SLL1921 PROTEIN"/>
    <property type="match status" value="1"/>
</dbReference>
<feature type="domain" description="Bacterial type II secretion system protein E" evidence="5">
    <location>
        <begin position="389"/>
        <end position="403"/>
    </location>
</feature>
<dbReference type="InterPro" id="IPR007831">
    <property type="entry name" value="T2SS_GspE_N"/>
</dbReference>
<evidence type="ECO:0000256" key="2">
    <source>
        <dbReference type="ARBA" id="ARBA00022741"/>
    </source>
</evidence>
<accession>A0A9D6QIR8</accession>
<dbReference type="GO" id="GO:0005886">
    <property type="term" value="C:plasma membrane"/>
    <property type="evidence" value="ECO:0007669"/>
    <property type="project" value="TreeGrafter"/>
</dbReference>
<protein>
    <submittedName>
        <fullName evidence="6">Flp pilus assembly complex ATPase component TadA</fullName>
    </submittedName>
</protein>
<evidence type="ECO:0000313" key="7">
    <source>
        <dbReference type="Proteomes" id="UP000807850"/>
    </source>
</evidence>
<dbReference type="Gene3D" id="3.40.50.300">
    <property type="entry name" value="P-loop containing nucleotide triphosphate hydrolases"/>
    <property type="match status" value="1"/>
</dbReference>
<evidence type="ECO:0000256" key="3">
    <source>
        <dbReference type="ARBA" id="ARBA00022840"/>
    </source>
</evidence>
<dbReference type="Pfam" id="PF12773">
    <property type="entry name" value="DZR"/>
    <property type="match status" value="1"/>
</dbReference>
<keyword evidence="2" id="KW-0547">Nucleotide-binding</keyword>
<dbReference type="SUPFAM" id="SSF52540">
    <property type="entry name" value="P-loop containing nucleoside triphosphate hydrolases"/>
    <property type="match status" value="1"/>
</dbReference>
<reference evidence="6" key="1">
    <citation type="submission" date="2020-07" db="EMBL/GenBank/DDBJ databases">
        <title>Huge and variable diversity of episymbiotic CPR bacteria and DPANN archaea in groundwater ecosystems.</title>
        <authorList>
            <person name="He C.Y."/>
            <person name="Keren R."/>
            <person name="Whittaker M."/>
            <person name="Farag I.F."/>
            <person name="Doudna J."/>
            <person name="Cate J.H.D."/>
            <person name="Banfield J.F."/>
        </authorList>
    </citation>
    <scope>NUCLEOTIDE SEQUENCE</scope>
    <source>
        <strain evidence="6">NC_groundwater_928_Pr1_S-0.2um_72_17</strain>
    </source>
</reference>
<dbReference type="FunFam" id="3.30.300.160:FF:000002">
    <property type="entry name" value="Type II secretion system protein E"/>
    <property type="match status" value="1"/>
</dbReference>
<dbReference type="Proteomes" id="UP000807850">
    <property type="component" value="Unassembled WGS sequence"/>
</dbReference>
<evidence type="ECO:0000256" key="4">
    <source>
        <dbReference type="SAM" id="MobiDB-lite"/>
    </source>
</evidence>
<name>A0A9D6QIR8_UNCEI</name>
<dbReference type="Gene3D" id="3.30.450.90">
    <property type="match status" value="1"/>
</dbReference>
<dbReference type="SUPFAM" id="SSF160246">
    <property type="entry name" value="EspE N-terminal domain-like"/>
    <property type="match status" value="1"/>
</dbReference>
<evidence type="ECO:0000313" key="6">
    <source>
        <dbReference type="EMBL" id="MBI3539722.1"/>
    </source>
</evidence>
<dbReference type="CDD" id="cd01129">
    <property type="entry name" value="PulE-GspE-like"/>
    <property type="match status" value="1"/>
</dbReference>
<dbReference type="InterPro" id="IPR027417">
    <property type="entry name" value="P-loop_NTPase"/>
</dbReference>
<dbReference type="FunFam" id="3.30.450.90:FF:000001">
    <property type="entry name" value="Type II secretion system ATPase GspE"/>
    <property type="match status" value="1"/>
</dbReference>
<dbReference type="InterPro" id="IPR001482">
    <property type="entry name" value="T2SS/T4SS_dom"/>
</dbReference>
<sequence>MARDHKRLGDLLIEARLITAQNLTDAIAEQRRTGDLLGATLVRMGLVREDALMRTLQQQLGLSLIDLSERIPDDQALTLVREDLARKYVALPIEIEGRSSLIVAMADPLNVAALEDLRFHSGMFIKPVLALGSAIMEGIERHYHIDNSMSEVINNIISTEEDVIVSAVSEEDLTPAIDDLIKESEGRPIVRLTNWLLHRAIEERASDIHIEPQDRELMVRFRVDGLLQEAQRLPKWTQSAIVSRIKVLSNLDIAEKRQPQDGRLMVEVRSRRVDMRVSTLPTTHGEKVVIRVIDQGQVLRDLDDLGFYADELKLVQRDLDRPQGIVLVTGPTGSGKSTLLYAALRYIQNVTKNIVTVEDPVEYQIPGLNQVQVDEKGKKTFPSALRAILRQDPDVIMIGEIRDKETAQIAFRASITGHLVLTTVHTNDAASAVTRLIDLGLEPFMVASSLISVVSMRLVRTLCPRCRETYDVGAAALNRLGARDVGEGTVRLSRGRGCPHCRSTGYHGRTGVFEVLTLDDATRGLITQQVSDAAIRAAAVERGMRTMGEDGLKKVIEGRTTLDEVTRVIYLADQAIKTCPSCATTLSAEFEYCPSCGEFVGEHCEHCHRRVETGWTFCPYCGEASRGAAGANGAGAHDSTGEGGDTPEITHRRRRAPAAPRMRKAS</sequence>
<organism evidence="6 7">
    <name type="scientific">Eiseniibacteriota bacterium</name>
    <dbReference type="NCBI Taxonomy" id="2212470"/>
    <lineage>
        <taxon>Bacteria</taxon>
        <taxon>Candidatus Eiseniibacteriota</taxon>
    </lineage>
</organism>
<gene>
    <name evidence="6" type="primary">tadA</name>
    <name evidence="6" type="ORF">HY076_05565</name>
</gene>
<feature type="region of interest" description="Disordered" evidence="4">
    <location>
        <begin position="631"/>
        <end position="666"/>
    </location>
</feature>
<dbReference type="EMBL" id="JACQAY010000174">
    <property type="protein sequence ID" value="MBI3539722.1"/>
    <property type="molecule type" value="Genomic_DNA"/>
</dbReference>
<feature type="compositionally biased region" description="Basic residues" evidence="4">
    <location>
        <begin position="651"/>
        <end position="666"/>
    </location>
</feature>
<dbReference type="AlphaFoldDB" id="A0A9D6QIR8"/>